<dbReference type="GeneID" id="7837686"/>
<dbReference type="STRING" id="312017.I7LVY4"/>
<dbReference type="Proteomes" id="UP000009168">
    <property type="component" value="Unassembled WGS sequence"/>
</dbReference>
<dbReference type="GO" id="GO:0036038">
    <property type="term" value="C:MKS complex"/>
    <property type="evidence" value="ECO:0007669"/>
    <property type="project" value="TreeGrafter"/>
</dbReference>
<dbReference type="AlphaFoldDB" id="I7LVY4"/>
<organism evidence="8 9">
    <name type="scientific">Tetrahymena thermophila (strain SB210)</name>
    <dbReference type="NCBI Taxonomy" id="312017"/>
    <lineage>
        <taxon>Eukaryota</taxon>
        <taxon>Sar</taxon>
        <taxon>Alveolata</taxon>
        <taxon>Ciliophora</taxon>
        <taxon>Intramacronucleata</taxon>
        <taxon>Oligohymenophorea</taxon>
        <taxon>Hymenostomatida</taxon>
        <taxon>Tetrahymenina</taxon>
        <taxon>Tetrahymenidae</taxon>
        <taxon>Tetrahymena</taxon>
    </lineage>
</organism>
<dbReference type="EMBL" id="GG662621">
    <property type="protein sequence ID" value="EAS00338.2"/>
    <property type="molecule type" value="Genomic_DNA"/>
</dbReference>
<keyword evidence="3" id="KW-0970">Cilium biogenesis/degradation</keyword>
<name>I7LVY4_TETTS</name>
<keyword evidence="5" id="KW-0966">Cell projection</keyword>
<dbReference type="PANTHER" id="PTHR12968:SF1">
    <property type="entry name" value="B9 DOMAIN-CONTAINING PROTEIN 1"/>
    <property type="match status" value="1"/>
</dbReference>
<dbReference type="KEGG" id="tet:TTHERM_00219110"/>
<dbReference type="OMA" id="NMPIEVT"/>
<comment type="similarity">
    <text evidence="6">Belongs to the B9D family.</text>
</comment>
<accession>I7LVY4</accession>
<dbReference type="HOGENOM" id="CLU_084934_0_0_1"/>
<keyword evidence="9" id="KW-1185">Reference proteome</keyword>
<dbReference type="GO" id="GO:0060271">
    <property type="term" value="P:cilium assembly"/>
    <property type="evidence" value="ECO:0007669"/>
    <property type="project" value="TreeGrafter"/>
</dbReference>
<keyword evidence="4" id="KW-0206">Cytoskeleton</keyword>
<dbReference type="InParanoid" id="I7LVY4"/>
<dbReference type="PANTHER" id="PTHR12968">
    <property type="entry name" value="B9 DOMAIN-CONTAINING"/>
    <property type="match status" value="1"/>
</dbReference>
<protein>
    <recommendedName>
        <fullName evidence="7">B9 domain-containing protein 1</fullName>
    </recommendedName>
</protein>
<gene>
    <name evidence="8" type="ORF">TTHERM_00219110</name>
</gene>
<evidence type="ECO:0000256" key="4">
    <source>
        <dbReference type="ARBA" id="ARBA00023212"/>
    </source>
</evidence>
<proteinExistence type="inferred from homology"/>
<dbReference type="Pfam" id="PF07162">
    <property type="entry name" value="B9-C2"/>
    <property type="match status" value="1"/>
</dbReference>
<comment type="subcellular location">
    <subcellularLocation>
        <location evidence="1">Cytoplasm</location>
        <location evidence="1">Cytoskeleton</location>
        <location evidence="1">Cilium basal body</location>
    </subcellularLocation>
</comment>
<reference evidence="9" key="1">
    <citation type="journal article" date="2006" name="PLoS Biol.">
        <title>Macronuclear genome sequence of the ciliate Tetrahymena thermophila, a model eukaryote.</title>
        <authorList>
            <person name="Eisen J.A."/>
            <person name="Coyne R.S."/>
            <person name="Wu M."/>
            <person name="Wu D."/>
            <person name="Thiagarajan M."/>
            <person name="Wortman J.R."/>
            <person name="Badger J.H."/>
            <person name="Ren Q."/>
            <person name="Amedeo P."/>
            <person name="Jones K.M."/>
            <person name="Tallon L.J."/>
            <person name="Delcher A.L."/>
            <person name="Salzberg S.L."/>
            <person name="Silva J.C."/>
            <person name="Haas B.J."/>
            <person name="Majoros W.H."/>
            <person name="Farzad M."/>
            <person name="Carlton J.M."/>
            <person name="Smith R.K. Jr."/>
            <person name="Garg J."/>
            <person name="Pearlman R.E."/>
            <person name="Karrer K.M."/>
            <person name="Sun L."/>
            <person name="Manning G."/>
            <person name="Elde N.C."/>
            <person name="Turkewitz A.P."/>
            <person name="Asai D.J."/>
            <person name="Wilkes D.E."/>
            <person name="Wang Y."/>
            <person name="Cai H."/>
            <person name="Collins K."/>
            <person name="Stewart B.A."/>
            <person name="Lee S.R."/>
            <person name="Wilamowska K."/>
            <person name="Weinberg Z."/>
            <person name="Ruzzo W.L."/>
            <person name="Wloga D."/>
            <person name="Gaertig J."/>
            <person name="Frankel J."/>
            <person name="Tsao C.-C."/>
            <person name="Gorovsky M.A."/>
            <person name="Keeling P.J."/>
            <person name="Waller R.F."/>
            <person name="Patron N.J."/>
            <person name="Cherry J.M."/>
            <person name="Stover N.A."/>
            <person name="Krieger C.J."/>
            <person name="del Toro C."/>
            <person name="Ryder H.F."/>
            <person name="Williamson S.C."/>
            <person name="Barbeau R.A."/>
            <person name="Hamilton E.P."/>
            <person name="Orias E."/>
        </authorList>
    </citation>
    <scope>NUCLEOTIDE SEQUENCE [LARGE SCALE GENOMIC DNA]</scope>
    <source>
        <strain evidence="9">SB210</strain>
    </source>
</reference>
<keyword evidence="2" id="KW-0963">Cytoplasm</keyword>
<sequence length="215" mass="24535">MQQINKQSGIGGFQSDLMKQYQSQERVDPSSMPYQKMYLSFSGSIESGEFDSEDTLMCQYEIAHGNSFNPVDNNQILEGKSQFSVSNSLYTRDIVFNLPFEATFSTDTPFGWPQLVISVFGKNFFGLSEVRGYGSVHIPTQPGYHERIVRVYKPLATSKISEIFSFFSKQEIKYHDAKKVIAYGEGREVTRVKSVGTIKVKFNVMKRNFKREGYS</sequence>
<evidence type="ECO:0000256" key="3">
    <source>
        <dbReference type="ARBA" id="ARBA00022794"/>
    </source>
</evidence>
<dbReference type="InterPro" id="IPR010796">
    <property type="entry name" value="C2_B9-type_dom"/>
</dbReference>
<dbReference type="RefSeq" id="XP_001020583.2">
    <property type="nucleotide sequence ID" value="XM_001020583.3"/>
</dbReference>
<evidence type="ECO:0000256" key="5">
    <source>
        <dbReference type="ARBA" id="ARBA00023273"/>
    </source>
</evidence>
<dbReference type="OrthoDB" id="431939at2759"/>
<evidence type="ECO:0000313" key="9">
    <source>
        <dbReference type="Proteomes" id="UP000009168"/>
    </source>
</evidence>
<evidence type="ECO:0000256" key="1">
    <source>
        <dbReference type="ARBA" id="ARBA00004120"/>
    </source>
</evidence>
<evidence type="ECO:0000256" key="2">
    <source>
        <dbReference type="ARBA" id="ARBA00022490"/>
    </source>
</evidence>
<evidence type="ECO:0000313" key="8">
    <source>
        <dbReference type="EMBL" id="EAS00338.2"/>
    </source>
</evidence>
<evidence type="ECO:0000256" key="7">
    <source>
        <dbReference type="ARBA" id="ARBA00039274"/>
    </source>
</evidence>
<dbReference type="PROSITE" id="PS51381">
    <property type="entry name" value="C2_B9"/>
    <property type="match status" value="1"/>
</dbReference>
<evidence type="ECO:0000256" key="6">
    <source>
        <dbReference type="ARBA" id="ARBA00038411"/>
    </source>
</evidence>
<dbReference type="eggNOG" id="KOG4027">
    <property type="taxonomic scope" value="Eukaryota"/>
</dbReference>